<gene>
    <name evidence="18" type="ORF">CAWG_03755</name>
</gene>
<evidence type="ECO:0000256" key="3">
    <source>
        <dbReference type="ARBA" id="ARBA00022692"/>
    </source>
</evidence>
<keyword evidence="2 15" id="KW-0645">Protease</keyword>
<feature type="transmembrane region" description="Helical" evidence="15">
    <location>
        <begin position="137"/>
        <end position="157"/>
    </location>
</feature>
<comment type="catalytic activity">
    <reaction evidence="11 15">
        <text>Hydrolyzes the peptide bond -P2-(S-farnesyl or geranylgeranyl)C-P1'-P2'-P3'-COOH where P1' and P2' are amino acids with aliphatic side chains and P3' is any C-terminal residue.</text>
        <dbReference type="EC" id="3.4.24.84"/>
    </reaction>
</comment>
<dbReference type="Pfam" id="PF16491">
    <property type="entry name" value="Peptidase_M48_N"/>
    <property type="match status" value="1"/>
</dbReference>
<evidence type="ECO:0000256" key="7">
    <source>
        <dbReference type="ARBA" id="ARBA00022833"/>
    </source>
</evidence>
<dbReference type="MEROPS" id="M48.001"/>
<keyword evidence="19" id="KW-1185">Reference proteome</keyword>
<evidence type="ECO:0000256" key="13">
    <source>
        <dbReference type="PIRSR" id="PIRSR627057-1"/>
    </source>
</evidence>
<dbReference type="GO" id="GO:0046872">
    <property type="term" value="F:metal ion binding"/>
    <property type="evidence" value="ECO:0007669"/>
    <property type="project" value="UniProtKB-UniRule"/>
</dbReference>
<proteinExistence type="inferred from homology"/>
<evidence type="ECO:0000259" key="16">
    <source>
        <dbReference type="Pfam" id="PF01435"/>
    </source>
</evidence>
<dbReference type="GO" id="GO:0004222">
    <property type="term" value="F:metalloendopeptidase activity"/>
    <property type="evidence" value="ECO:0007669"/>
    <property type="project" value="UniProtKB-UniRule"/>
</dbReference>
<dbReference type="FunFam" id="3.30.2010.10:FF:000002">
    <property type="entry name" value="CAAX prenyl protease"/>
    <property type="match status" value="1"/>
</dbReference>
<keyword evidence="9 15" id="KW-0482">Metalloprotease</keyword>
<dbReference type="HOGENOM" id="CLU_025947_3_3_1"/>
<dbReference type="VEuPathDB" id="FungiDB:CAWG_03755"/>
<comment type="cofactor">
    <cofactor evidence="14 15">
        <name>Zn(2+)</name>
        <dbReference type="ChEBI" id="CHEBI:29105"/>
    </cofactor>
    <text evidence="14 15">Binds 1 zinc ion per subunit.</text>
</comment>
<evidence type="ECO:0000256" key="6">
    <source>
        <dbReference type="ARBA" id="ARBA00022824"/>
    </source>
</evidence>
<keyword evidence="7 14" id="KW-0862">Zinc</keyword>
<comment type="subcellular location">
    <subcellularLocation>
        <location evidence="1 15">Endoplasmic reticulum membrane</location>
        <topology evidence="1 15">Multi-pass membrane protein</topology>
    </subcellularLocation>
</comment>
<dbReference type="GO" id="GO:0005789">
    <property type="term" value="C:endoplasmic reticulum membrane"/>
    <property type="evidence" value="ECO:0007669"/>
    <property type="project" value="UniProtKB-SubCell"/>
</dbReference>
<evidence type="ECO:0000256" key="14">
    <source>
        <dbReference type="PIRSR" id="PIRSR627057-2"/>
    </source>
</evidence>
<evidence type="ECO:0000256" key="5">
    <source>
        <dbReference type="ARBA" id="ARBA00022801"/>
    </source>
</evidence>
<feature type="active site" evidence="13">
    <location>
        <position position="312"/>
    </location>
</feature>
<feature type="domain" description="Peptidase M48" evidence="16">
    <location>
        <begin position="241"/>
        <end position="445"/>
    </location>
</feature>
<keyword evidence="3 15" id="KW-0812">Transmembrane</keyword>
<evidence type="ECO:0000256" key="1">
    <source>
        <dbReference type="ARBA" id="ARBA00004477"/>
    </source>
</evidence>
<evidence type="ECO:0000256" key="15">
    <source>
        <dbReference type="RuleBase" id="RU366005"/>
    </source>
</evidence>
<keyword evidence="10 15" id="KW-0472">Membrane</keyword>
<dbReference type="CDD" id="cd07343">
    <property type="entry name" value="M48A_Zmpste24p_like"/>
    <property type="match status" value="1"/>
</dbReference>
<dbReference type="InterPro" id="IPR032456">
    <property type="entry name" value="Peptidase_M48_N"/>
</dbReference>
<evidence type="ECO:0000256" key="4">
    <source>
        <dbReference type="ARBA" id="ARBA00022723"/>
    </source>
</evidence>
<organism evidence="18 19">
    <name type="scientific">Candida albicans (strain WO-1)</name>
    <name type="common">Yeast</name>
    <dbReference type="NCBI Taxonomy" id="294748"/>
    <lineage>
        <taxon>Eukaryota</taxon>
        <taxon>Fungi</taxon>
        <taxon>Dikarya</taxon>
        <taxon>Ascomycota</taxon>
        <taxon>Saccharomycotina</taxon>
        <taxon>Pichiomycetes</taxon>
        <taxon>Debaryomycetaceae</taxon>
        <taxon>Candida/Lodderomyces clade</taxon>
        <taxon>Candida</taxon>
    </lineage>
</organism>
<evidence type="ECO:0000313" key="18">
    <source>
        <dbReference type="EMBL" id="EEQ45429.1"/>
    </source>
</evidence>
<evidence type="ECO:0000256" key="2">
    <source>
        <dbReference type="ARBA" id="ARBA00022670"/>
    </source>
</evidence>
<dbReference type="Gene3D" id="3.30.2010.10">
    <property type="entry name" value="Metalloproteases ('zincins'), catalytic domain"/>
    <property type="match status" value="1"/>
</dbReference>
<dbReference type="InterPro" id="IPR027057">
    <property type="entry name" value="CAXX_Prtase_1"/>
</dbReference>
<dbReference type="OrthoDB" id="360839at2759"/>
<keyword evidence="6 15" id="KW-0256">Endoplasmic reticulum</keyword>
<feature type="transmembrane region" description="Helical" evidence="15">
    <location>
        <begin position="184"/>
        <end position="202"/>
    </location>
</feature>
<protein>
    <recommendedName>
        <fullName evidence="15">CAAX prenyl protease</fullName>
        <ecNumber evidence="15">3.4.24.84</ecNumber>
    </recommendedName>
</protein>
<dbReference type="AlphaFoldDB" id="C4YI47"/>
<feature type="transmembrane region" description="Helical" evidence="15">
    <location>
        <begin position="209"/>
        <end position="232"/>
    </location>
</feature>
<dbReference type="PANTHER" id="PTHR10120">
    <property type="entry name" value="CAAX PRENYL PROTEASE 1"/>
    <property type="match status" value="1"/>
</dbReference>
<keyword evidence="4 14" id="KW-0479">Metal-binding</keyword>
<evidence type="ECO:0000256" key="9">
    <source>
        <dbReference type="ARBA" id="ARBA00023049"/>
    </source>
</evidence>
<feature type="domain" description="CAAX prenyl protease 1 N-terminal" evidence="17">
    <location>
        <begin position="51"/>
        <end position="238"/>
    </location>
</feature>
<dbReference type="EMBL" id="CH672349">
    <property type="protein sequence ID" value="EEQ45429.1"/>
    <property type="molecule type" value="Genomic_DNA"/>
</dbReference>
<dbReference type="InterPro" id="IPR001915">
    <property type="entry name" value="Peptidase_M48"/>
</dbReference>
<dbReference type="OMA" id="FVIEEKF"/>
<reference evidence="18 19" key="1">
    <citation type="journal article" date="2009" name="Nature">
        <title>Evolution of pathogenicity and sexual reproduction in eight Candida genomes.</title>
        <authorList>
            <person name="Butler G."/>
            <person name="Rasmussen M.D."/>
            <person name="Lin M.F."/>
            <person name="Santos M.A."/>
            <person name="Sakthikumar S."/>
            <person name="Munro C.A."/>
            <person name="Rheinbay E."/>
            <person name="Grabherr M."/>
            <person name="Forche A."/>
            <person name="Reedy J.L."/>
            <person name="Agrafioti I."/>
            <person name="Arnaud M.B."/>
            <person name="Bates S."/>
            <person name="Brown A.J."/>
            <person name="Brunke S."/>
            <person name="Costanzo M.C."/>
            <person name="Fitzpatrick D.A."/>
            <person name="de Groot P.W."/>
            <person name="Harris D."/>
            <person name="Hoyer L.L."/>
            <person name="Hube B."/>
            <person name="Klis F.M."/>
            <person name="Kodira C."/>
            <person name="Lennard N."/>
            <person name="Logue M.E."/>
            <person name="Martin R."/>
            <person name="Neiman A.M."/>
            <person name="Nikolaou E."/>
            <person name="Quail M.A."/>
            <person name="Quinn J."/>
            <person name="Santos M.C."/>
            <person name="Schmitzberger F.F."/>
            <person name="Sherlock G."/>
            <person name="Shah P."/>
            <person name="Silverstein K.A."/>
            <person name="Skrzypek M.S."/>
            <person name="Soll D."/>
            <person name="Staggs R."/>
            <person name="Stansfield I."/>
            <person name="Stumpf M.P."/>
            <person name="Sudbery P.E."/>
            <person name="Srikantha T."/>
            <person name="Zeng Q."/>
            <person name="Berman J."/>
            <person name="Berriman M."/>
            <person name="Heitman J."/>
            <person name="Gow N.A."/>
            <person name="Lorenz M.C."/>
            <person name="Birren B.W."/>
            <person name="Kellis M."/>
            <person name="Cuomo C.A."/>
        </authorList>
    </citation>
    <scope>NUCLEOTIDE SEQUENCE [LARGE SCALE GENOMIC DNA]</scope>
    <source>
        <strain evidence="18 19">WO-1</strain>
    </source>
</reference>
<feature type="binding site" evidence="14">
    <location>
        <position position="311"/>
    </location>
    <ligand>
        <name>Zn(2+)</name>
        <dbReference type="ChEBI" id="CHEBI:29105"/>
        <note>catalytic</note>
    </ligand>
</feature>
<comment type="similarity">
    <text evidence="12 15">Belongs to the peptidase M48A family.</text>
</comment>
<feature type="binding site" evidence="14">
    <location>
        <position position="390"/>
    </location>
    <ligand>
        <name>Zn(2+)</name>
        <dbReference type="ChEBI" id="CHEBI:29105"/>
        <note>catalytic</note>
    </ligand>
</feature>
<keyword evidence="8 15" id="KW-1133">Transmembrane helix</keyword>
<name>C4YI47_CANAW</name>
<sequence length="456" mass="52167">MYISLQCNDQQYTNFYKSFAFLDSPSINWKTIIVGFTIGQYVFETYLDLRQYRVLQSKTAPKSIEKEVSQETFDKSQEYSRAKAQFSVFSSTFSLLQNLAIFKYDLLPKTWTLAGTIMKSSAAVLPKAMSGVITQSLFFVFTTQILTTLIGLPLSYYKNFVLEERFGFNKQTIGLWVSDMLKGIGISIVLGSPVIAGFLKIIDYFDDKFIFYLMGFILVVNLIAMTIVPTLIMPLFNKFTPLEDGELKTAIEKLALEQKFPLTKLFVIDGSKRSSHSNAYFTGLPWSKQIVLFDTLIEHNSTEETVAVLAHEIGHWKLNHLPKMITMMQGHLFLIFSLYSAFIHNKSLYTSFGFVKQQPILIGFMLFNDIFQPVECLLTFVSNLISRKHEYEADKYASDCGYSEELSRSLIKLSNENLSSMNADWLFSSYHYSHPILPERLSALGYVSKVKVKKDE</sequence>
<feature type="binding site" evidence="14">
    <location>
        <position position="315"/>
    </location>
    <ligand>
        <name>Zn(2+)</name>
        <dbReference type="ChEBI" id="CHEBI:29105"/>
        <note>catalytic</note>
    </ligand>
</feature>
<feature type="active site" description="Proton donor" evidence="13">
    <location>
        <position position="394"/>
    </location>
</feature>
<dbReference type="EC" id="3.4.24.84" evidence="15"/>
<accession>C4YI47</accession>
<dbReference type="Proteomes" id="UP000001429">
    <property type="component" value="Chromosome 4"/>
</dbReference>
<evidence type="ECO:0000256" key="11">
    <source>
        <dbReference type="ARBA" id="ARBA00044456"/>
    </source>
</evidence>
<evidence type="ECO:0000256" key="8">
    <source>
        <dbReference type="ARBA" id="ARBA00022989"/>
    </source>
</evidence>
<dbReference type="GO" id="GO:0071586">
    <property type="term" value="P:CAAX-box protein processing"/>
    <property type="evidence" value="ECO:0007669"/>
    <property type="project" value="UniProtKB-UniRule"/>
</dbReference>
<comment type="caution">
    <text evidence="15">Lacks conserved residue(s) required for the propagation of feature annotation.</text>
</comment>
<keyword evidence="5 15" id="KW-0378">Hydrolase</keyword>
<evidence type="ECO:0000313" key="19">
    <source>
        <dbReference type="Proteomes" id="UP000001429"/>
    </source>
</evidence>
<evidence type="ECO:0000259" key="17">
    <source>
        <dbReference type="Pfam" id="PF16491"/>
    </source>
</evidence>
<comment type="function">
    <text evidence="15">Proteolytically removes the C-terminal three residues of farnesylated proteins.</text>
</comment>
<dbReference type="Pfam" id="PF01435">
    <property type="entry name" value="Peptidase_M48"/>
    <property type="match status" value="1"/>
</dbReference>
<dbReference type="PaxDb" id="5476-C4YI47"/>
<evidence type="ECO:0000256" key="12">
    <source>
        <dbReference type="ARBA" id="ARBA00060927"/>
    </source>
</evidence>
<evidence type="ECO:0000256" key="10">
    <source>
        <dbReference type="ARBA" id="ARBA00023136"/>
    </source>
</evidence>